<reference evidence="5 6" key="1">
    <citation type="submission" date="2016-10" db="EMBL/GenBank/DDBJ databases">
        <authorList>
            <person name="de Groot N.N."/>
        </authorList>
    </citation>
    <scope>NUCLEOTIDE SEQUENCE [LARGE SCALE GENOMIC DNA]</scope>
    <source>
        <strain evidence="5 6">D31d</strain>
    </source>
</reference>
<dbReference type="SUPFAM" id="SSF49785">
    <property type="entry name" value="Galactose-binding domain-like"/>
    <property type="match status" value="1"/>
</dbReference>
<feature type="chain" id="PRO_5010230973" evidence="1">
    <location>
        <begin position="20"/>
        <end position="845"/>
    </location>
</feature>
<feature type="signal peptide" evidence="1">
    <location>
        <begin position="1"/>
        <end position="19"/>
    </location>
</feature>
<dbReference type="Proteomes" id="UP000182257">
    <property type="component" value="Unassembled WGS sequence"/>
</dbReference>
<dbReference type="InterPro" id="IPR052743">
    <property type="entry name" value="Glutaminase_GtaA"/>
</dbReference>
<feature type="domain" description="Glutaminase A central" evidence="3">
    <location>
        <begin position="491"/>
        <end position="826"/>
    </location>
</feature>
<dbReference type="AlphaFoldDB" id="A0A1H3Y2E2"/>
<keyword evidence="1" id="KW-0732">Signal</keyword>
<feature type="domain" description="DUF4964" evidence="2">
    <location>
        <begin position="18"/>
        <end position="96"/>
    </location>
</feature>
<dbReference type="EMBL" id="FNRF01000001">
    <property type="protein sequence ID" value="SEA04992.1"/>
    <property type="molecule type" value="Genomic_DNA"/>
</dbReference>
<name>A0A1H3Y2E2_XYLRU</name>
<dbReference type="InterPro" id="IPR033433">
    <property type="entry name" value="GtaA_N"/>
</dbReference>
<evidence type="ECO:0000259" key="4">
    <source>
        <dbReference type="Pfam" id="PF17168"/>
    </source>
</evidence>
<organism evidence="5 6">
    <name type="scientific">Xylanibacter ruminicola</name>
    <name type="common">Prevotella ruminicola</name>
    <dbReference type="NCBI Taxonomy" id="839"/>
    <lineage>
        <taxon>Bacteria</taxon>
        <taxon>Pseudomonadati</taxon>
        <taxon>Bacteroidota</taxon>
        <taxon>Bacteroidia</taxon>
        <taxon>Bacteroidales</taxon>
        <taxon>Prevotellaceae</taxon>
        <taxon>Xylanibacter</taxon>
    </lineage>
</organism>
<evidence type="ECO:0000259" key="3">
    <source>
        <dbReference type="Pfam" id="PF16335"/>
    </source>
</evidence>
<dbReference type="Pfam" id="PF16335">
    <property type="entry name" value="GtaA_6_Hairpin"/>
    <property type="match status" value="1"/>
</dbReference>
<evidence type="ECO:0000313" key="5">
    <source>
        <dbReference type="EMBL" id="SEA04992.1"/>
    </source>
</evidence>
<dbReference type="OrthoDB" id="175993at2"/>
<evidence type="ECO:0000313" key="6">
    <source>
        <dbReference type="Proteomes" id="UP000182257"/>
    </source>
</evidence>
<dbReference type="Pfam" id="PF16334">
    <property type="entry name" value="DUF4964"/>
    <property type="match status" value="1"/>
</dbReference>
<dbReference type="InterPro" id="IPR032514">
    <property type="entry name" value="GtaA_central"/>
</dbReference>
<evidence type="ECO:0000259" key="2">
    <source>
        <dbReference type="Pfam" id="PF16334"/>
    </source>
</evidence>
<evidence type="ECO:0000256" key="1">
    <source>
        <dbReference type="SAM" id="SignalP"/>
    </source>
</evidence>
<dbReference type="InterPro" id="IPR032515">
    <property type="entry name" value="DUF4964"/>
</dbReference>
<protein>
    <submittedName>
        <fullName evidence="5">L-glutaminase</fullName>
    </submittedName>
</protein>
<feature type="domain" description="Glutaminase A N-terminal" evidence="4">
    <location>
        <begin position="260"/>
        <end position="484"/>
    </location>
</feature>
<sequence>MKKLTLLIDFLVCGISVMAQNKAFFQPYQETNLRLPSVPLVVNDPYFSIWSPYDKLNEGTTRHWTNDEKPLQGWLRVDGVTYCFMGADRDVLDAVAPMADESAWKARYTRQKPQDGWQKPAFNDAKWQEGAAAFGSPDQAFVRTEWRDVQSDLYVRRTIDLSSADLQEDLMLIYSHDDVFELYINGTKVADTGETWREGVRLPLDNKLKKLLKPGKNIIATHCHNTTGGAYTDFGLYKVLKPAGGPVLQAEQKSVSVLATNTYYTFNCGPVELDVVFTAPMLMDDYDLLSAPVNYISYQVRSIDGQQHDAQLLLTASPLLAVNKAVQPTITTSEEHRGVKYLKTGTIEQPILAKTGDGICIDWGYLYMPAINGEVAICKVNQLRQQFTSNGQIPEGDQRVVAQKPSESPVLAYRHDFGRVSQGASYALIGYDEIEDIEYFYKRYKGYWAHEGSVSIFDMFQRMNREYSNIMNRCRQLDKQIYDDGVKVGNQHYAEVLSASYRHVIAAHKLFRDDEGNLLFFSKENNSNGCVNTVDLTYPEAPLFLAYNPELQKAQMTSIFEYSYTGRWTKPFAAHDLGQYPRANHQVYGGDMPLEEAGNMITLAATICQLDGNTNYVDKYWDIITTWVNYLSENGQDPANQLCTDDFAGHWAHNANLSVKAIMGVAGYALMAQQKGLTDVYEKYMNRAREMAILWEKTAREGDHYRLAFDRENTWSQKYNMVWDKLWNLNIFPNGAMDREVKYYLTKQNKYGLPLDCRRDYTKSDWIMWTAGMAKDQKTFNQFVEPLYKYMNETESRVPTSDWYDTKTGLMAGFKARSVLGGYWMRVLVNKLTATPETGSKAKRR</sequence>
<accession>A0A1H3Y2E2</accession>
<proteinExistence type="predicted"/>
<dbReference type="Gene3D" id="2.60.120.260">
    <property type="entry name" value="Galactose-binding domain-like"/>
    <property type="match status" value="1"/>
</dbReference>
<dbReference type="RefSeq" id="WP_074760047.1">
    <property type="nucleotide sequence ID" value="NZ_FNRF01000001.1"/>
</dbReference>
<dbReference type="PANTHER" id="PTHR31987:SF1">
    <property type="entry name" value="GLUTAMINASE A"/>
    <property type="match status" value="1"/>
</dbReference>
<dbReference type="Pfam" id="PF17168">
    <property type="entry name" value="DUF5127"/>
    <property type="match status" value="1"/>
</dbReference>
<dbReference type="InterPro" id="IPR008979">
    <property type="entry name" value="Galactose-bd-like_sf"/>
</dbReference>
<dbReference type="PANTHER" id="PTHR31987">
    <property type="entry name" value="GLUTAMINASE A-RELATED"/>
    <property type="match status" value="1"/>
</dbReference>
<gene>
    <name evidence="5" type="ORF">SAMN05216462_0454</name>
</gene>